<proteinExistence type="predicted"/>
<organism evidence="1 2">
    <name type="scientific">Hymenobacter gummosus</name>
    <dbReference type="NCBI Taxonomy" id="1776032"/>
    <lineage>
        <taxon>Bacteria</taxon>
        <taxon>Pseudomonadati</taxon>
        <taxon>Bacteroidota</taxon>
        <taxon>Cytophagia</taxon>
        <taxon>Cytophagales</taxon>
        <taxon>Hymenobacteraceae</taxon>
        <taxon>Hymenobacter</taxon>
    </lineage>
</organism>
<protein>
    <submittedName>
        <fullName evidence="1">Uncharacterized protein</fullName>
    </submittedName>
</protein>
<evidence type="ECO:0000313" key="1">
    <source>
        <dbReference type="EMBL" id="RTQ51675.1"/>
    </source>
</evidence>
<reference evidence="1 2" key="1">
    <citation type="submission" date="2018-12" db="EMBL/GenBank/DDBJ databases">
        <title>Hymenobacter gummosus sp. nov., isolated from a spring.</title>
        <authorList>
            <person name="Nie L."/>
        </authorList>
    </citation>
    <scope>NUCLEOTIDE SEQUENCE [LARGE SCALE GENOMIC DNA]</scope>
    <source>
        <strain evidence="1 2">KCTC 52166</strain>
    </source>
</reference>
<comment type="caution">
    <text evidence="1">The sequence shown here is derived from an EMBL/GenBank/DDBJ whole genome shotgun (WGS) entry which is preliminary data.</text>
</comment>
<keyword evidence="2" id="KW-1185">Reference proteome</keyword>
<dbReference type="RefSeq" id="WP_126692567.1">
    <property type="nucleotide sequence ID" value="NZ_RXOF01000003.1"/>
</dbReference>
<dbReference type="EMBL" id="RXOF01000003">
    <property type="protein sequence ID" value="RTQ51675.1"/>
    <property type="molecule type" value="Genomic_DNA"/>
</dbReference>
<dbReference type="AlphaFoldDB" id="A0A431U5N5"/>
<dbReference type="Proteomes" id="UP000282184">
    <property type="component" value="Unassembled WGS sequence"/>
</dbReference>
<gene>
    <name evidence="1" type="ORF">EJV47_07720</name>
</gene>
<accession>A0A431U5N5</accession>
<evidence type="ECO:0000313" key="2">
    <source>
        <dbReference type="Proteomes" id="UP000282184"/>
    </source>
</evidence>
<name>A0A431U5N5_9BACT</name>
<sequence length="109" mass="12417">MSVATEYIIRCPRLDEHALRQFLRRQFVVAGMASHQLRLALPVPGMENWRVTTLPTWPTVTLYLHPWSIYFCDQLAAPAEASHILRLLLDFLLTTPQNLRLPPPAAAEA</sequence>